<feature type="domain" description="NACHT" evidence="1">
    <location>
        <begin position="282"/>
        <end position="465"/>
    </location>
</feature>
<organism evidence="2 3">
    <name type="scientific">Pectobacterium polaris</name>
    <dbReference type="NCBI Taxonomy" id="2042057"/>
    <lineage>
        <taxon>Bacteria</taxon>
        <taxon>Pseudomonadati</taxon>
        <taxon>Pseudomonadota</taxon>
        <taxon>Gammaproteobacteria</taxon>
        <taxon>Enterobacterales</taxon>
        <taxon>Pectobacteriaceae</taxon>
        <taxon>Pectobacterium</taxon>
    </lineage>
</organism>
<reference evidence="2" key="2">
    <citation type="submission" date="2021-01" db="EMBL/GenBank/DDBJ databases">
        <authorList>
            <person name="Vargas Peralta D."/>
        </authorList>
    </citation>
    <scope>NUCLEOTIDE SEQUENCE</scope>
    <source>
        <strain evidence="2">A3</strain>
    </source>
</reference>
<gene>
    <name evidence="2" type="ORF">IM880_20705</name>
</gene>
<dbReference type="RefSeq" id="WP_219681464.1">
    <property type="nucleotide sequence ID" value="NZ_JAESHX010000120.1"/>
</dbReference>
<name>A0AAW4P5Q0_9GAMM</name>
<reference evidence="2" key="1">
    <citation type="journal article" date="2021" name="bioRxiv">
        <title>Identification of Pectobacterium species isolated from the soft rot of tetecho (Neobuxbaumia tetetzo), a columnar cactus, and associated metagenomics.</title>
        <authorList>
            <person name="Vargas-Peralta D."/>
            <person name="Narvaez-Barragan D.A."/>
            <person name="de Sandozequi A."/>
            <person name="Romero-Gutierrez M.F."/>
            <person name="Segovia L."/>
            <person name="Martinez-Anaya C."/>
            <person name="Alcaraz L.D."/>
            <person name="de la Torre Almaraz R."/>
        </authorList>
    </citation>
    <scope>NUCLEOTIDE SEQUENCE</scope>
    <source>
        <strain evidence="2">A3</strain>
    </source>
</reference>
<accession>A0AAW4P5Q0</accession>
<evidence type="ECO:0000313" key="2">
    <source>
        <dbReference type="EMBL" id="MBW5894640.1"/>
    </source>
</evidence>
<evidence type="ECO:0000313" key="3">
    <source>
        <dbReference type="Proteomes" id="UP000696310"/>
    </source>
</evidence>
<evidence type="ECO:0000259" key="1">
    <source>
        <dbReference type="Pfam" id="PF05729"/>
    </source>
</evidence>
<protein>
    <submittedName>
        <fullName evidence="2">NACHT domain-containing protein</fullName>
    </submittedName>
</protein>
<dbReference type="EMBL" id="JAESHX010000120">
    <property type="protein sequence ID" value="MBW5894640.1"/>
    <property type="molecule type" value="Genomic_DNA"/>
</dbReference>
<dbReference type="InterPro" id="IPR007111">
    <property type="entry name" value="NACHT_NTPase"/>
</dbReference>
<proteinExistence type="predicted"/>
<sequence>MSDSLLVRASRDGDQFHYLWAARRALRLLDPKASLIAMTIEGASTAEMGSQPSVEEGEEIIDIAEYYGSNEFEQATTVRYMQLKHSTLHAETAWPPSGLQKTIEGFAKRYKELLQRFPAESLHTKLELWFVTNRPVSTGFSEAITDMANQRPPRHPDDLAKLKKFTGLEDQRLVSFCQMLHIEERQDGYWEQRNILLRESNGYLPDLDTQAPLNLKELITRKALSESASDPAITRMDVLRALGVDETDLFPAPCLIEKIENVIPRIQEISLVKNIVESMDSPIIVHADAGVGKSIFSTRIHQHLPEGSVSILYDCFGNGQYRNASAYRHHHRTALVQIANEIASHGLCHPLIPNASTDISHYMRAFMHRISQGISTLRASHPEAILCIIVDAADNAQMAADEINESRSFIRDLLRENIPAGVCIVALCRPHRQSLLDPRPGTPSLTLQPFDRNETAAHLRGIFPDANEQDVDEFHRLSSHNPRVQALSLSRRLSLPETLRLLGPNPKTVEDTIGEVLEAAIRQLKDATGHTERTQIDFICAALAVLRPLIPIAILSAIAEIDESAIKSFVLDLGRPLIVNGDTIQFFDEPAETWFQERYRPKEKELRQFIARLTPLTKNSAYAASVLPPLMLEAGQFSELVTLAMTSQGLPETSPIERRDVEFQRLQFALKAALRLEKYQDAAKLALKAGGESAGDSRQRKLLQDNLDLTAKFMDNHSVQELISRRAFSDTGWVGSLNVYNSALLSEFPELSGDARSRLRIALEWLDNWSSLNDDERSRENVTAQDIAVMAIAYLNIHGADEAARSLRQWRPRELSFDAGIIIAKKLLDHGRYTELNQLAIAAGNDLGLILAIILIARQFHYQLSEQSIKRSYRLLASSHLKIKIRYSFDNQTIAAITSMVEMALQLNVCNDNEAITLLNRYLPQFAPNALSSEHSKERVQYIRIYALRATLTNSPLSLSDIASEKVIEEINAERKHSESQELRKLKQYSGVLIPWYNLWAKALLGKVSKAELDNRLADAKKLSAEIKGYSYSEYSSSSDEIANIWFDILSEVGDISCADIEEIIAWYQHKDNRVFTPTLHRFSRLCSQITGLEKFSFIFAQQALSLWKDDHTDAQTKAENYIDIARSLILLDKSEAQEYFNLAIEVTNKLGDENLERWGALLDLAEYIADKNIASPEIAYKFSRCAEVTREYVDRDKHFAWNDTIKALSELCPSSTLTIISRWRDRTFGDHRNILAITIEQLVKKNKINPLDATALIPFREAWDEDKLLIAALPLCKNDQDKQTLFQWVYNYIQFTSPRSEKLTRIKTIALSIGINITDLNINISVEDQSRSDLESTSDHTTETDEKAKAAWQRVFNMCDLSTSEGISIAYQNFRHEPDLYSTELFIQEAITRISFGKEKDFINAFGNLSEISLYSFGTFLESIPEEWTTRLSIKTAIASVTKSYCQRFCMLIRKHRYYEVFPFKVASELSGLNEDELISIVLNATSESPEPSDSRQLFSLVGLLVNRLTPEEALNVLSYGLDLFNDVLKEEDGDGPWGPTLIPPTQIEDSLAGYIWARLASPESTVRWEAAHAVLMLCRLERSEVLQGIFQHAENCSTQPFCDRNLPFYTLHAQLWLLIAVARAAQDDGKALIPYTDYFYRYAKSEQPHVLIRLFAARTLLALSEARLISITNQERDKLCNINQSTYDSTVSQSESLIGEDSYTFGIDFGPYWLKPLGRCFGVSQKQLEPEMLRIIRNDFGFKGSRNWKEDERNKRRYYQDRGNHHSHGSYPRVDDYHFYLSYHAMFMCAGKLLATKPLVDSRYDEVEDVFQDWLKRHDISRRDGRWLADRRDPQPEIRPSWINDTSGNLNEWLGSISENIFDKALNPAAGLLTVWGHWSENRTDRRESVSVYTALVSPERSFSLLRALQTAENVYDYKIPCAGEDMEIDHMSYQLKGWIKDISEYKGIDKHDPWAGDVTFPLPKPAPFIVETMKLTTDKDQRVWHTTHSTEPEMISSIWGNLAEKNEDEKPSGHKLCASVDFIKNVLTTLNMDLIIEVDVNRYSRSDRYGRSNENELENIPSSTRIFLVKHDGTFRTLHGNYTTGEKVG</sequence>
<dbReference type="NCBIfam" id="NF041816">
    <property type="entry name" value="Avs3a"/>
    <property type="match status" value="1"/>
</dbReference>
<dbReference type="Pfam" id="PF05729">
    <property type="entry name" value="NACHT"/>
    <property type="match status" value="1"/>
</dbReference>
<dbReference type="Proteomes" id="UP000696310">
    <property type="component" value="Unassembled WGS sequence"/>
</dbReference>
<comment type="caution">
    <text evidence="2">The sequence shown here is derived from an EMBL/GenBank/DDBJ whole genome shotgun (WGS) entry which is preliminary data.</text>
</comment>